<comment type="caution">
    <text evidence="6">The sequence shown here is derived from an EMBL/GenBank/DDBJ whole genome shotgun (WGS) entry which is preliminary data.</text>
</comment>
<dbReference type="GO" id="GO:0006508">
    <property type="term" value="P:proteolysis"/>
    <property type="evidence" value="ECO:0007669"/>
    <property type="project" value="InterPro"/>
</dbReference>
<dbReference type="Pfam" id="PF12895">
    <property type="entry name" value="ANAPC3"/>
    <property type="match status" value="1"/>
</dbReference>
<dbReference type="PANTHER" id="PTHR44858:SF1">
    <property type="entry name" value="UDP-N-ACETYLGLUCOSAMINE--PEPTIDE N-ACETYLGLUCOSAMINYLTRANSFERASE SPINDLY-RELATED"/>
    <property type="match status" value="1"/>
</dbReference>
<organism evidence="6 7">
    <name type="scientific">Priestia flexa</name>
    <dbReference type="NCBI Taxonomy" id="86664"/>
    <lineage>
        <taxon>Bacteria</taxon>
        <taxon>Bacillati</taxon>
        <taxon>Bacillota</taxon>
        <taxon>Bacilli</taxon>
        <taxon>Bacillales</taxon>
        <taxon>Bacillaceae</taxon>
        <taxon>Priestia</taxon>
    </lineage>
</organism>
<dbReference type="GO" id="GO:0005524">
    <property type="term" value="F:ATP binding"/>
    <property type="evidence" value="ECO:0007669"/>
    <property type="project" value="InterPro"/>
</dbReference>
<dbReference type="Pfam" id="PF13529">
    <property type="entry name" value="Peptidase_C39_2"/>
    <property type="match status" value="1"/>
</dbReference>
<reference evidence="6" key="1">
    <citation type="submission" date="2020-12" db="EMBL/GenBank/DDBJ databases">
        <title>PHA producing bacteria isolated from mangrove.</title>
        <authorList>
            <person name="Zheng W."/>
            <person name="Yu S."/>
            <person name="Huang Y."/>
        </authorList>
    </citation>
    <scope>NUCLEOTIDE SEQUENCE</scope>
    <source>
        <strain evidence="6">GN22-4</strain>
    </source>
</reference>
<dbReference type="InterPro" id="IPR050498">
    <property type="entry name" value="Ycf3"/>
</dbReference>
<evidence type="ECO:0000256" key="4">
    <source>
        <dbReference type="SAM" id="Coils"/>
    </source>
</evidence>
<dbReference type="PROSITE" id="PS50005">
    <property type="entry name" value="TPR"/>
    <property type="match status" value="3"/>
</dbReference>
<dbReference type="EMBL" id="JAEMWV010000009">
    <property type="protein sequence ID" value="MBN8253203.1"/>
    <property type="molecule type" value="Genomic_DNA"/>
</dbReference>
<keyword evidence="2 3" id="KW-0802">TPR repeat</keyword>
<dbReference type="PROSITE" id="PS50990">
    <property type="entry name" value="PEPTIDASE_C39"/>
    <property type="match status" value="1"/>
</dbReference>
<name>A0A8I1SPW5_9BACI</name>
<feature type="repeat" description="TPR" evidence="3">
    <location>
        <begin position="871"/>
        <end position="904"/>
    </location>
</feature>
<dbReference type="InterPro" id="IPR039564">
    <property type="entry name" value="Peptidase_C39-like"/>
</dbReference>
<evidence type="ECO:0000313" key="7">
    <source>
        <dbReference type="Proteomes" id="UP000664578"/>
    </source>
</evidence>
<keyword evidence="4" id="KW-0175">Coiled coil</keyword>
<dbReference type="Proteomes" id="UP000664578">
    <property type="component" value="Unassembled WGS sequence"/>
</dbReference>
<dbReference type="GO" id="GO:0008233">
    <property type="term" value="F:peptidase activity"/>
    <property type="evidence" value="ECO:0007669"/>
    <property type="project" value="InterPro"/>
</dbReference>
<sequence>MMKITVKELKDYVEEHRIVDGLQSVRLELEQLEKAPSHLTLRKKLAEFQSSDDLYELIRLLDDGLMYRYSSVVTRYAYRHFGTFQMAVFLYDEFVREGKTLQAKRELDLLLKTTDLNTVTPKQIETAYFLMVRILLEIKRFDEAKEWMQKVEQYNETEMFDKWGYFYIQTGEWEKAEYYLSEGIGENKKSDMCFLFLADLYAAKGEHDKALHTINEALGMYPQLPALYMEKVRKLKDLQCYEELLEAVNDLEQILITKEYHSYFTQLKAEAYFYLKNASKLQVLVEQEESLKNTPYAKLMNDGQAVKLPIKPIIQKDNYCVPASLSMILSLFNQPKTQDEIAEHIYSQLGSKLSTAVEYTESLGYSCRFFTGTIETYKQLLHNGTPILVSVEFEHASHVQVVYGYNDQLQAFYVQDPNFLNPQLVEYSEFERAYVNSGYLSIAICKEEAGLAFLSERDHYFFKELYRITELVEQDEERYIQQLIALLESHGDIPFSPLFGIKHIFREDSRQVTFEWLHKLLTTYPNNDYIRLHTAYAFFRTGEKQKAAELLQQVKEKRTSSFYYYLKGRLHFEDDQYTQAITYFQRSLQLDIEQHLVLSYLALAYFYKDDVDYAFELSHTSLSFYDEEPFSKVNHALILNDLGKTQEARTIFDELLRHDRTDAFLWYERAKCDQRLEKGQKAYRGFMVAKHLQPDMLYPYISLADWYQHEKDDSLKAETILCEGIKQVESNETLSRLLGDLYIENKEYEKAIQLFANADTPMLQNGLAYAYLQAGRLSGALKLYEQALIAEEYDQDAYLDAGNALVHFCKENGLQEGIEVGISLIEKGLAGLETDLDQALESYVGFMNDFDQLERGVTFLKQEWKMNPKEILYGCYAGVLLEEEKRYDEAIALYEETLRVEPNGFSYYRLGEVYKEMDLVGKAKEAYELSVYYDRRNSGAYENLILIARMEEDEAAERDYLYTVLQFDPLDVNMERLSHLCKTESDYAELINYLETVDTPSLQGWVMDSLAYVYGAKGDKDQEEKYLLKALEMSPNQQAVQHHYANWCIQQGNLKEAKLVMLTLIKENVEEELFYATWLECFPSRKELLTLSTHLKKLNVPKEEKAFIYMNTAVALQAVVEEFNDVEEESAFLKRTIKKFKEKATMIALFGMIIELHETAIKLDRTNVQAVHALASFYEERQMEDEAIALLERKLKETEDLSIGHHLMHIIINLDHDDESIKKGLSFLEFLLDIEPYNFDFLLYQAILLGEQGSEVEAEEKFKQLLKQQKYDPNVYAGLGKLYNRIERYDEAIGIFNEGIENGQTNTLLYVELGIAYHLTGQTQVAAELMAKRLEEEDDLFIRYNLACYLASIGDIKQAEQELHLVLEQDESGQFYEMAKGDEDLRLLRVK</sequence>
<accession>A0A8I1SPW5</accession>
<proteinExistence type="predicted"/>
<protein>
    <submittedName>
        <fullName evidence="6">Tetratricopeptide repeat protein</fullName>
    </submittedName>
</protein>
<feature type="coiled-coil region" evidence="4">
    <location>
        <begin position="1116"/>
        <end position="1143"/>
    </location>
</feature>
<dbReference type="SMART" id="SM00028">
    <property type="entry name" value="TPR"/>
    <property type="match status" value="12"/>
</dbReference>
<evidence type="ECO:0000313" key="6">
    <source>
        <dbReference type="EMBL" id="MBN8253203.1"/>
    </source>
</evidence>
<evidence type="ECO:0000256" key="2">
    <source>
        <dbReference type="ARBA" id="ARBA00022803"/>
    </source>
</evidence>
<dbReference type="GO" id="GO:0016020">
    <property type="term" value="C:membrane"/>
    <property type="evidence" value="ECO:0007669"/>
    <property type="project" value="InterPro"/>
</dbReference>
<dbReference type="InterPro" id="IPR011990">
    <property type="entry name" value="TPR-like_helical_dom_sf"/>
</dbReference>
<dbReference type="InterPro" id="IPR019734">
    <property type="entry name" value="TPR_rpt"/>
</dbReference>
<keyword evidence="1" id="KW-0677">Repeat</keyword>
<dbReference type="PANTHER" id="PTHR44858">
    <property type="entry name" value="TETRATRICOPEPTIDE REPEAT PROTEIN 6"/>
    <property type="match status" value="1"/>
</dbReference>
<dbReference type="Gene3D" id="3.90.70.10">
    <property type="entry name" value="Cysteine proteinases"/>
    <property type="match status" value="1"/>
</dbReference>
<evidence type="ECO:0000256" key="3">
    <source>
        <dbReference type="PROSITE-ProRule" id="PRU00339"/>
    </source>
</evidence>
<feature type="repeat" description="TPR" evidence="3">
    <location>
        <begin position="561"/>
        <end position="594"/>
    </location>
</feature>
<evidence type="ECO:0000256" key="1">
    <source>
        <dbReference type="ARBA" id="ARBA00022737"/>
    </source>
</evidence>
<evidence type="ECO:0000259" key="5">
    <source>
        <dbReference type="PROSITE" id="PS50990"/>
    </source>
</evidence>
<dbReference type="Gene3D" id="1.25.40.10">
    <property type="entry name" value="Tetratricopeptide repeat domain"/>
    <property type="match status" value="5"/>
</dbReference>
<feature type="repeat" description="TPR" evidence="3">
    <location>
        <begin position="1273"/>
        <end position="1306"/>
    </location>
</feature>
<dbReference type="InterPro" id="IPR005074">
    <property type="entry name" value="Peptidase_C39"/>
</dbReference>
<gene>
    <name evidence="6" type="ORF">JF537_16635</name>
</gene>
<feature type="domain" description="Peptidase C39" evidence="5">
    <location>
        <begin position="315"/>
        <end position="441"/>
    </location>
</feature>
<dbReference type="SUPFAM" id="SSF48452">
    <property type="entry name" value="TPR-like"/>
    <property type="match status" value="5"/>
</dbReference>
<dbReference type="RefSeq" id="WP_206782948.1">
    <property type="nucleotide sequence ID" value="NZ_JAEMWV010000009.1"/>
</dbReference>
<dbReference type="Pfam" id="PF13181">
    <property type="entry name" value="TPR_8"/>
    <property type="match status" value="3"/>
</dbReference>